<dbReference type="RefSeq" id="WP_248650633.1">
    <property type="nucleotide sequence ID" value="NZ_CP096659.1"/>
</dbReference>
<evidence type="ECO:0000313" key="1">
    <source>
        <dbReference type="EMBL" id="UPV74588.1"/>
    </source>
</evidence>
<gene>
    <name evidence="1" type="ORF">M0R89_00620</name>
</gene>
<name>A0A8U0HUH8_9EURY</name>
<dbReference type="GeneID" id="73043920"/>
<keyword evidence="2" id="KW-1185">Reference proteome</keyword>
<dbReference type="KEGG" id="halx:M0R89_00620"/>
<protein>
    <submittedName>
        <fullName evidence="1">Uncharacterized protein</fullName>
    </submittedName>
</protein>
<proteinExistence type="predicted"/>
<dbReference type="AlphaFoldDB" id="A0A8U0HUH8"/>
<evidence type="ECO:0000313" key="2">
    <source>
        <dbReference type="Proteomes" id="UP000830729"/>
    </source>
</evidence>
<organism evidence="1 2">
    <name type="scientific">Halorussus limi</name>
    <dbReference type="NCBI Taxonomy" id="2938695"/>
    <lineage>
        <taxon>Archaea</taxon>
        <taxon>Methanobacteriati</taxon>
        <taxon>Methanobacteriota</taxon>
        <taxon>Stenosarchaea group</taxon>
        <taxon>Halobacteria</taxon>
        <taxon>Halobacteriales</taxon>
        <taxon>Haladaptataceae</taxon>
        <taxon>Halorussus</taxon>
    </lineage>
</organism>
<dbReference type="Proteomes" id="UP000830729">
    <property type="component" value="Chromosome"/>
</dbReference>
<reference evidence="1 2" key="1">
    <citation type="submission" date="2022-04" db="EMBL/GenBank/DDBJ databases">
        <title>Diverse halophilic archaea isolated from saline environments.</title>
        <authorList>
            <person name="Cui H.-L."/>
        </authorList>
    </citation>
    <scope>NUCLEOTIDE SEQUENCE [LARGE SCALE GENOMIC DNA]</scope>
    <source>
        <strain evidence="1 2">XZYJT49</strain>
    </source>
</reference>
<sequence>MLFNILNIPQTRISRNLLSHLFTACAGLVDFDAFCMETVCAVFDRFTKHKPYLTQMTLH</sequence>
<accession>A0A8U0HUH8</accession>
<dbReference type="EMBL" id="CP096659">
    <property type="protein sequence ID" value="UPV74588.1"/>
    <property type="molecule type" value="Genomic_DNA"/>
</dbReference>